<accession>A0A6C0I7Z9</accession>
<reference evidence="3" key="1">
    <citation type="journal article" date="2020" name="Nature">
        <title>Giant virus diversity and host interactions through global metagenomics.</title>
        <authorList>
            <person name="Schulz F."/>
            <person name="Roux S."/>
            <person name="Paez-Espino D."/>
            <person name="Jungbluth S."/>
            <person name="Walsh D.A."/>
            <person name="Denef V.J."/>
            <person name="McMahon K.D."/>
            <person name="Konstantinidis K.T."/>
            <person name="Eloe-Fadrosh E.A."/>
            <person name="Kyrpides N.C."/>
            <person name="Woyke T."/>
        </authorList>
    </citation>
    <scope>NUCLEOTIDE SEQUENCE</scope>
    <source>
        <strain evidence="3">GVMAG-M-3300023184-24</strain>
    </source>
</reference>
<dbReference type="InterPro" id="IPR006342">
    <property type="entry name" value="FkbM_mtfrase"/>
</dbReference>
<dbReference type="PANTHER" id="PTHR46401:SF2">
    <property type="entry name" value="GLYCOSYLTRANSFERASE WBBK-RELATED"/>
    <property type="match status" value="1"/>
</dbReference>
<evidence type="ECO:0000259" key="2">
    <source>
        <dbReference type="Pfam" id="PF05050"/>
    </source>
</evidence>
<dbReference type="CDD" id="cd03801">
    <property type="entry name" value="GT4_PimA-like"/>
    <property type="match status" value="1"/>
</dbReference>
<dbReference type="SUPFAM" id="SSF53448">
    <property type="entry name" value="Nucleotide-diphospho-sugar transferases"/>
    <property type="match status" value="1"/>
</dbReference>
<dbReference type="Pfam" id="PF05050">
    <property type="entry name" value="Methyltransf_21"/>
    <property type="match status" value="1"/>
</dbReference>
<feature type="domain" description="Methyltransferase FkbM" evidence="2">
    <location>
        <begin position="1001"/>
        <end position="1174"/>
    </location>
</feature>
<dbReference type="SUPFAM" id="SSF81901">
    <property type="entry name" value="HCP-like"/>
    <property type="match status" value="1"/>
</dbReference>
<keyword evidence="1" id="KW-0808">Transferase</keyword>
<proteinExistence type="predicted"/>
<dbReference type="SUPFAM" id="SSF53335">
    <property type="entry name" value="S-adenosyl-L-methionine-dependent methyltransferases"/>
    <property type="match status" value="2"/>
</dbReference>
<dbReference type="GO" id="GO:0016757">
    <property type="term" value="F:glycosyltransferase activity"/>
    <property type="evidence" value="ECO:0007669"/>
    <property type="project" value="TreeGrafter"/>
</dbReference>
<sequence length="1431" mass="170057">MFGKVVTLDKKEYIVSFDEYKQIPHNEYNNLNIIDKLGKHERLVSLINEISNIFKPDSNKSAVCLGLTHGGYIPINISEKYNNVHIYNNDKNKIKYIHNNIDNFSIYYRNVYNIIKINKELNNKQDNLVIYCKDTDDTSADEMDEIYNKINTLLKYDPIMVLPSIYYEKYIFNDVTCYNLSKSNYCVLVPYIFSKSFRKHFYYYIKDDLLKDETNVFNEILDYDNLIHLTMIVKNAGEKFEEVLTKNLPIIDRWTILDTGSTDNTIDIIKKVLVGKKKGELYQEPFIDFGASRNRCLELAGNDCKYKLMLDDTYVIEGGLRDFLEVTRGDQFADSFSLYITSDDVQYCSNRITKTTSNLKYIYKIHEVIQMENNVNVCVPIEKSRIFDVRADYMEKRTMDRKDYDLKLLFEMVEELPNDPRHLYYIGQTYNLLKKHELAFEFFMKRVEHPIEGNIQEKLDACFEAARLANFFLNRPWEECEKIYWRVFEMDKTRPEAMYFIGIHHYLENNKYEAYKFMKSAFEIGYPVHCQYSLKPTLSFHFVPKFLSELSYLYNDYETGEKCCKLFLENKVMGDDYYDIMKSWYDIFVILNKYNARNMLQPPKRPVKPFFCFLADGGFNKWSGSTILKQGVGGSETYIIELARYIQKSGKYNVVVFCNCENNEVFEGVEYKHILEYFDFVREISVEHCIISRYSEYLPFTLKSHVKNAYFVAHDLTPTGLVFPLEEKLKKVFCLSEWHVEHFISIIPQLKHITEPFYYGIDKELFDNHNTRKQPYKFIYSSFPHRGLLALLQMWPRIIKKYSSASLYIHCDIENEWVNENATDHMKLLKEVFYNMIKESRYNIYYMGWTSKEKLAQSWKSADVWLYPCIFRETFCLTALEAAISKTLVVTNDLAALKNTVADRGLVIPMEGQLISERWYNECLEKMFDVLDNREKHECYVNKNYEWAKNMTWENRANDLIKLLDKNSENDENNNITIKSKTNIKYNKYNKDDNNWNILKIGAHTGSDDNSFIPQDYMKIILVEPVKEFYDELKYTYSQKYPKYTIEYVNKAISNSNGYTTIYCPTNNNNIKWIKQCSSISKEHILNHGYNDKINECKVNKITLNKLVKMYNINKLDYLIVDTEGHDYKILMNYDFELLKPRYIQFEYAHMDGYNTWTKNYKKLCSYLEENGYKHIITGQMDCLYELITEEYNEYCLNKDKIKQVTENIKEDHGTQKYIDNTLKYMGMYNWTNDLPEGSRDIFIEQLNEFNKNNNKQNKQILEIGTYSGVSLIKIMENIPNSYGTVIDSWIDYKEFKNCKSTLTENIKQNNIESYFYQNIKNKNIQDRVKVFKGNSVDKLLELIKLQSLNQIEKFDIIYVDGSHRLLDCFVDLILSWQLLEKNGMMIIDDYLYNKDNILESPYEAVNQFLDKYKNKYTLLHKSYRVFLIKH</sequence>
<name>A0A6C0I7Z9_9ZZZZ</name>
<dbReference type="Gene3D" id="3.40.50.150">
    <property type="entry name" value="Vaccinia Virus protein VP39"/>
    <property type="match status" value="1"/>
</dbReference>
<dbReference type="EMBL" id="MN740113">
    <property type="protein sequence ID" value="QHT88233.1"/>
    <property type="molecule type" value="Genomic_DNA"/>
</dbReference>
<dbReference type="NCBIfam" id="TIGR01444">
    <property type="entry name" value="fkbM_fam"/>
    <property type="match status" value="1"/>
</dbReference>
<dbReference type="Pfam" id="PF13578">
    <property type="entry name" value="Methyltransf_24"/>
    <property type="match status" value="1"/>
</dbReference>
<dbReference type="InterPro" id="IPR029063">
    <property type="entry name" value="SAM-dependent_MTases_sf"/>
</dbReference>
<dbReference type="InterPro" id="IPR029044">
    <property type="entry name" value="Nucleotide-diphossugar_trans"/>
</dbReference>
<dbReference type="PANTHER" id="PTHR46401">
    <property type="entry name" value="GLYCOSYLTRANSFERASE WBBK-RELATED"/>
    <property type="match status" value="1"/>
</dbReference>
<organism evidence="3">
    <name type="scientific">viral metagenome</name>
    <dbReference type="NCBI Taxonomy" id="1070528"/>
    <lineage>
        <taxon>unclassified sequences</taxon>
        <taxon>metagenomes</taxon>
        <taxon>organismal metagenomes</taxon>
    </lineage>
</organism>
<dbReference type="InterPro" id="IPR011990">
    <property type="entry name" value="TPR-like_helical_dom_sf"/>
</dbReference>
<dbReference type="Pfam" id="PF13692">
    <property type="entry name" value="Glyco_trans_1_4"/>
    <property type="match status" value="1"/>
</dbReference>
<dbReference type="Gene3D" id="3.40.50.2000">
    <property type="entry name" value="Glycogen Phosphorylase B"/>
    <property type="match status" value="1"/>
</dbReference>
<dbReference type="Gene3D" id="1.25.40.10">
    <property type="entry name" value="Tetratricopeptide repeat domain"/>
    <property type="match status" value="1"/>
</dbReference>
<protein>
    <recommendedName>
        <fullName evidence="2">Methyltransferase FkbM domain-containing protein</fullName>
    </recommendedName>
</protein>
<dbReference type="SUPFAM" id="SSF53756">
    <property type="entry name" value="UDP-Glycosyltransferase/glycogen phosphorylase"/>
    <property type="match status" value="1"/>
</dbReference>
<evidence type="ECO:0000256" key="1">
    <source>
        <dbReference type="ARBA" id="ARBA00022679"/>
    </source>
</evidence>
<evidence type="ECO:0000313" key="3">
    <source>
        <dbReference type="EMBL" id="QHT88233.1"/>
    </source>
</evidence>